<feature type="transmembrane region" description="Helical" evidence="1">
    <location>
        <begin position="102"/>
        <end position="123"/>
    </location>
</feature>
<keyword evidence="2" id="KW-0933">Apicoplast</keyword>
<protein>
    <submittedName>
        <fullName evidence="2">Uncharacterized protein</fullName>
    </submittedName>
</protein>
<evidence type="ECO:0000313" key="2">
    <source>
        <dbReference type="EMBL" id="UVC46378.1"/>
    </source>
</evidence>
<evidence type="ECO:0000256" key="1">
    <source>
        <dbReference type="SAM" id="Phobius"/>
    </source>
</evidence>
<accession>A0A976XHE1</accession>
<evidence type="ECO:0000313" key="3">
    <source>
        <dbReference type="Proteomes" id="UP000244811"/>
    </source>
</evidence>
<dbReference type="Proteomes" id="UP000244811">
    <property type="component" value="Apicoplast Pltd"/>
</dbReference>
<organism evidence="2 3">
    <name type="scientific">Theileria orientalis</name>
    <dbReference type="NCBI Taxonomy" id="68886"/>
    <lineage>
        <taxon>Eukaryota</taxon>
        <taxon>Sar</taxon>
        <taxon>Alveolata</taxon>
        <taxon>Apicomplexa</taxon>
        <taxon>Aconoidasida</taxon>
        <taxon>Piroplasmida</taxon>
        <taxon>Theileriidae</taxon>
        <taxon>Theileria</taxon>
    </lineage>
</organism>
<keyword evidence="2" id="KW-0934">Plastid</keyword>
<dbReference type="AlphaFoldDB" id="A0A976XHE1"/>
<keyword evidence="1" id="KW-0472">Membrane</keyword>
<proteinExistence type="predicted"/>
<geneLocation type="apicoplast" evidence="2"/>
<reference evidence="2" key="1">
    <citation type="submission" date="2022-07" db="EMBL/GenBank/DDBJ databases">
        <title>Chromosomal assemblies of T. orientalis with long-read sequencing.</title>
        <authorList>
            <person name="Yam J."/>
            <person name="Bogema D.R."/>
            <person name="Micallef M.L."/>
            <person name="Djordjevic S."/>
            <person name="Jenkins C."/>
        </authorList>
    </citation>
    <scope>NUCLEOTIDE SEQUENCE</scope>
    <source>
        <strain evidence="2">Goon Nure</strain>
    </source>
</reference>
<dbReference type="EMBL" id="CP102584">
    <property type="protein sequence ID" value="UVC46378.1"/>
    <property type="molecule type" value="Genomic_DNA"/>
</dbReference>
<keyword evidence="1" id="KW-1133">Transmembrane helix</keyword>
<keyword evidence="1" id="KW-0812">Transmembrane</keyword>
<gene>
    <name evidence="2" type="ORF">MACK_004168</name>
</gene>
<sequence>MNNCNLIIIKSISIFLIYIYSNFTKTVISIISYLTVKFLIYITAKSVKQIQYENTLFGDSATYIFHFTDKYCMALKYILRHCYAVPLFFLKIFVRYLGPNPVLFSCLITVSNCLSIVISIFSISCTIMKIITKLDLINIVTQYLNKDKFKHMCDLVKTINNIHM</sequence>
<name>A0A976XHE1_THEOR</name>